<dbReference type="GeneTree" id="ENSGT00940000164472"/>
<dbReference type="GO" id="GO:0016605">
    <property type="term" value="C:PML body"/>
    <property type="evidence" value="ECO:0007669"/>
    <property type="project" value="TreeGrafter"/>
</dbReference>
<dbReference type="GO" id="GO:0042771">
    <property type="term" value="P:intrinsic apoptotic signaling pathway in response to DNA damage by p53 class mediator"/>
    <property type="evidence" value="ECO:0007669"/>
    <property type="project" value="TreeGrafter"/>
</dbReference>
<dbReference type="GO" id="GO:0005524">
    <property type="term" value="F:ATP binding"/>
    <property type="evidence" value="ECO:0007669"/>
    <property type="project" value="UniProtKB-KW"/>
</dbReference>
<keyword evidence="4" id="KW-0418">Kinase</keyword>
<dbReference type="AlphaFoldDB" id="A0A8C6LM84"/>
<evidence type="ECO:0000256" key="2">
    <source>
        <dbReference type="ARBA" id="ARBA00022679"/>
    </source>
</evidence>
<dbReference type="GO" id="GO:0004674">
    <property type="term" value="F:protein serine/threonine kinase activity"/>
    <property type="evidence" value="ECO:0007669"/>
    <property type="project" value="UniProtKB-KW"/>
</dbReference>
<reference evidence="7" key="1">
    <citation type="submission" date="2025-08" db="UniProtKB">
        <authorList>
            <consortium name="Ensembl"/>
        </authorList>
    </citation>
    <scope>IDENTIFICATION</scope>
</reference>
<evidence type="ECO:0000313" key="8">
    <source>
        <dbReference type="Proteomes" id="UP000694548"/>
    </source>
</evidence>
<dbReference type="GO" id="GO:0003714">
    <property type="term" value="F:transcription corepressor activity"/>
    <property type="evidence" value="ECO:0007669"/>
    <property type="project" value="TreeGrafter"/>
</dbReference>
<keyword evidence="1" id="KW-0723">Serine/threonine-protein kinase</keyword>
<dbReference type="SMART" id="SM00220">
    <property type="entry name" value="S_TKc"/>
    <property type="match status" value="1"/>
</dbReference>
<dbReference type="InterPro" id="IPR050494">
    <property type="entry name" value="Ser_Thr_dual-spec_kinase"/>
</dbReference>
<keyword evidence="8" id="KW-1185">Reference proteome</keyword>
<dbReference type="Gene3D" id="1.10.510.10">
    <property type="entry name" value="Transferase(Phosphotransferase) domain 1"/>
    <property type="match status" value="1"/>
</dbReference>
<dbReference type="PROSITE" id="PS50011">
    <property type="entry name" value="PROTEIN_KINASE_DOM"/>
    <property type="match status" value="1"/>
</dbReference>
<feature type="domain" description="Protein kinase" evidence="6">
    <location>
        <begin position="29"/>
        <end position="277"/>
    </location>
</feature>
<dbReference type="Proteomes" id="UP000694548">
    <property type="component" value="Unassembled WGS sequence"/>
</dbReference>
<evidence type="ECO:0000256" key="3">
    <source>
        <dbReference type="ARBA" id="ARBA00022741"/>
    </source>
</evidence>
<evidence type="ECO:0000256" key="5">
    <source>
        <dbReference type="ARBA" id="ARBA00022840"/>
    </source>
</evidence>
<dbReference type="InterPro" id="IPR000719">
    <property type="entry name" value="Prot_kinase_dom"/>
</dbReference>
<dbReference type="GO" id="GO:0046332">
    <property type="term" value="F:SMAD binding"/>
    <property type="evidence" value="ECO:0007669"/>
    <property type="project" value="TreeGrafter"/>
</dbReference>
<keyword evidence="3" id="KW-0547">Nucleotide-binding</keyword>
<dbReference type="PANTHER" id="PTHR24058">
    <property type="entry name" value="DUAL SPECIFICITY PROTEIN KINASE"/>
    <property type="match status" value="1"/>
</dbReference>
<dbReference type="GO" id="GO:0007224">
    <property type="term" value="P:smoothened signaling pathway"/>
    <property type="evidence" value="ECO:0007669"/>
    <property type="project" value="TreeGrafter"/>
</dbReference>
<reference evidence="7" key="2">
    <citation type="submission" date="2025-09" db="UniProtKB">
        <authorList>
            <consortium name="Ensembl"/>
        </authorList>
    </citation>
    <scope>IDENTIFICATION</scope>
</reference>
<dbReference type="GO" id="GO:0045944">
    <property type="term" value="P:positive regulation of transcription by RNA polymerase II"/>
    <property type="evidence" value="ECO:0007669"/>
    <property type="project" value="TreeGrafter"/>
</dbReference>
<dbReference type="PANTHER" id="PTHR24058:SF53">
    <property type="entry name" value="HOMEODOMAIN-INTERACTING PROTEIN KINASE 2"/>
    <property type="match status" value="1"/>
</dbReference>
<protein>
    <recommendedName>
        <fullName evidence="6">Protein kinase domain-containing protein</fullName>
    </recommendedName>
</protein>
<name>A0A8C6LM84_NOTFU</name>
<dbReference type="GO" id="GO:0004713">
    <property type="term" value="F:protein tyrosine kinase activity"/>
    <property type="evidence" value="ECO:0007669"/>
    <property type="project" value="TreeGrafter"/>
</dbReference>
<dbReference type="Pfam" id="PF00069">
    <property type="entry name" value="Pkinase"/>
    <property type="match status" value="1"/>
</dbReference>
<keyword evidence="2" id="KW-0808">Transferase</keyword>
<evidence type="ECO:0000256" key="1">
    <source>
        <dbReference type="ARBA" id="ARBA00022527"/>
    </source>
</evidence>
<dbReference type="GO" id="GO:0003713">
    <property type="term" value="F:transcription coactivator activity"/>
    <property type="evidence" value="ECO:0007669"/>
    <property type="project" value="TreeGrafter"/>
</dbReference>
<dbReference type="Gene3D" id="3.30.200.20">
    <property type="entry name" value="Phosphorylase Kinase, domain 1"/>
    <property type="match status" value="1"/>
</dbReference>
<evidence type="ECO:0000313" key="7">
    <source>
        <dbReference type="Ensembl" id="ENSNFUP00015023359.1"/>
    </source>
</evidence>
<dbReference type="SUPFAM" id="SSF56112">
    <property type="entry name" value="Protein kinase-like (PK-like)"/>
    <property type="match status" value="1"/>
</dbReference>
<evidence type="ECO:0000259" key="6">
    <source>
        <dbReference type="PROSITE" id="PS50011"/>
    </source>
</evidence>
<dbReference type="GO" id="GO:0005737">
    <property type="term" value="C:cytoplasm"/>
    <property type="evidence" value="ECO:0007669"/>
    <property type="project" value="TreeGrafter"/>
</dbReference>
<sequence length="331" mass="37610">MEKYTQKGVYNSPFMIKEGISVASSSNVYQVVRILRERKFGQIAECRNVRTGEHFAMKIMKNKFYSQNLREAKILTQLKNLNLHESNIVNFSECFSYKDRTCFVYEKLEKTLSELIFAANGTPFHLSEIRGIAYQTLVALNSLNNSGFTHANIKPENIMCTDGISQDSGVKLIGFSNSAKTSDLCDLEIPVACGYTAPEVLLDGPLDESLDIWSLGCTLFMRFIVNVLGLDDLFKQNQNEPMDYLDTEAFIDLLKNMLKVNPADRIKPADALNHPFITMSHLRFTPSKLYKTLSQKIMADCNYTKQQNVNTSLSTPTKHQRLFWVSHEVTP</sequence>
<keyword evidence="5" id="KW-0067">ATP-binding</keyword>
<accession>A0A8C6LM84</accession>
<dbReference type="InterPro" id="IPR011009">
    <property type="entry name" value="Kinase-like_dom_sf"/>
</dbReference>
<dbReference type="Ensembl" id="ENSNFUT00015024434.1">
    <property type="protein sequence ID" value="ENSNFUP00015023359.1"/>
    <property type="gene ID" value="ENSNFUG00015011284.1"/>
</dbReference>
<proteinExistence type="predicted"/>
<evidence type="ECO:0000256" key="4">
    <source>
        <dbReference type="ARBA" id="ARBA00022777"/>
    </source>
</evidence>
<organism evidence="7 8">
    <name type="scientific">Nothobranchius furzeri</name>
    <name type="common">Turquoise killifish</name>
    <dbReference type="NCBI Taxonomy" id="105023"/>
    <lineage>
        <taxon>Eukaryota</taxon>
        <taxon>Metazoa</taxon>
        <taxon>Chordata</taxon>
        <taxon>Craniata</taxon>
        <taxon>Vertebrata</taxon>
        <taxon>Euteleostomi</taxon>
        <taxon>Actinopterygii</taxon>
        <taxon>Neopterygii</taxon>
        <taxon>Teleostei</taxon>
        <taxon>Neoteleostei</taxon>
        <taxon>Acanthomorphata</taxon>
        <taxon>Ovalentaria</taxon>
        <taxon>Atherinomorphae</taxon>
        <taxon>Cyprinodontiformes</taxon>
        <taxon>Nothobranchiidae</taxon>
        <taxon>Nothobranchius</taxon>
    </lineage>
</organism>